<dbReference type="GO" id="GO:0043153">
    <property type="term" value="P:entrainment of circadian clock by photoperiod"/>
    <property type="evidence" value="ECO:0007669"/>
    <property type="project" value="TreeGrafter"/>
</dbReference>
<evidence type="ECO:0000256" key="7">
    <source>
        <dbReference type="SAM" id="MobiDB-lite"/>
    </source>
</evidence>
<evidence type="ECO:0000313" key="9">
    <source>
        <dbReference type="EMBL" id="ODN00419.1"/>
    </source>
</evidence>
<feature type="region of interest" description="Disordered" evidence="7">
    <location>
        <begin position="704"/>
        <end position="725"/>
    </location>
</feature>
<feature type="region of interest" description="Disordered" evidence="7">
    <location>
        <begin position="309"/>
        <end position="338"/>
    </location>
</feature>
<dbReference type="OMA" id="FASHITC"/>
<dbReference type="CDD" id="cd00130">
    <property type="entry name" value="PAS"/>
    <property type="match status" value="2"/>
</dbReference>
<evidence type="ECO:0000256" key="6">
    <source>
        <dbReference type="ARBA" id="ARBA00040849"/>
    </source>
</evidence>
<feature type="compositionally biased region" description="Low complexity" evidence="7">
    <location>
        <begin position="636"/>
        <end position="672"/>
    </location>
</feature>
<dbReference type="Pfam" id="PF21353">
    <property type="entry name" value="Per3-like_PAS-A"/>
    <property type="match status" value="1"/>
</dbReference>
<keyword evidence="10" id="KW-1185">Reference proteome</keyword>
<dbReference type="GO" id="GO:0000122">
    <property type="term" value="P:negative regulation of transcription by RNA polymerase II"/>
    <property type="evidence" value="ECO:0007669"/>
    <property type="project" value="TreeGrafter"/>
</dbReference>
<sequence>SGSSKSHESSVSSESSTAYPPHPNAPIAECQSHTSASPSQGGSQKRQGKKKKSDRKLSVGEKAEARLSAEGAKDSSKSGTLPLSMDQSGNSGGNTSLTIQNGAQQQLNQSQMSPGSKASSTHDSKALQMAALTHALSCMKKFHKPLTDSGINEEADEGEATPGKKWQEYFSNDIQVDDNSDEDTFASVVSLEDGIIVYITPSIANILGFPKDMLVGRSFIDFVHPKDRMAFASHITCGMSFPMSEQHSPQNQGSNIATGAAARVKSEPFYCRLRQYRGLKTVGFGVVDKTVLYYPFKLTMTLKKVENGNNGAAMPTGAAKSNPEASRQNSGKDGDTQNAGVHLAIVAKRIKSAYQYPEEIPINPGKFVTRHSASCHFGHMDSDAISYLGHLPQDLIGNSVLDYYHPEDMGLMKEIYEGVMQEQGKPFRSKPYRFRAYNGTFAMLETDWSCFINPWSWKLEFVIGQHRVLKGPGNPNVFMQPNEETDYIKNAPGKIMDESKEMQSDIKRLLTEVRKSASKTATRRLSDPLRQQSSRRRKDLAALMESLLEGMAKTENSDKSGSQCSGMFSVMERDSVMLGEISPHHDDQSGSNQSSETPPSYNQLNYRENIESHPKTVRSDESAESKMDTNQTANRSSGSDGSKSSPNIDYSSGSNVRLSNSSGSGSGSNENESSNDRDLCASPLTEERLSRHNEAMEKYMIQRHRELRGKSSMTPGSHKDGRHKHSEKVYYTPIPVASSASLSNDNDKCSYYIKLLRCQRQKESISSIKGEASHGVKRMGNASWDGDMHTAKQPHLECLPSRNPTLNPAAAPGVCCPGHNTINLWPPFSITMTPGITTSTYRN</sequence>
<dbReference type="PANTHER" id="PTHR11269:SF16">
    <property type="entry name" value="PERIOD CIRCADIAN PROTEIN"/>
    <property type="match status" value="1"/>
</dbReference>
<feature type="compositionally biased region" description="Polar residues" evidence="7">
    <location>
        <begin position="589"/>
        <end position="606"/>
    </location>
</feature>
<feature type="non-terminal residue" evidence="9">
    <location>
        <position position="843"/>
    </location>
</feature>
<dbReference type="SMART" id="SM00091">
    <property type="entry name" value="PAS"/>
    <property type="match status" value="2"/>
</dbReference>
<dbReference type="Gene3D" id="3.30.450.20">
    <property type="entry name" value="PAS domain"/>
    <property type="match status" value="2"/>
</dbReference>
<feature type="compositionally biased region" description="Low complexity" evidence="7">
    <location>
        <begin position="100"/>
        <end position="111"/>
    </location>
</feature>
<evidence type="ECO:0000256" key="4">
    <source>
        <dbReference type="ARBA" id="ARBA00023108"/>
    </source>
</evidence>
<feature type="compositionally biased region" description="Basic and acidic residues" evidence="7">
    <location>
        <begin position="608"/>
        <end position="627"/>
    </location>
</feature>
<dbReference type="InterPro" id="IPR050760">
    <property type="entry name" value="Period_circadian_regulator"/>
</dbReference>
<feature type="compositionally biased region" description="Polar residues" evidence="7">
    <location>
        <begin position="77"/>
        <end position="99"/>
    </location>
</feature>
<dbReference type="AlphaFoldDB" id="A0A1D2N562"/>
<proteinExistence type="predicted"/>
<feature type="region of interest" description="Disordered" evidence="7">
    <location>
        <begin position="515"/>
        <end position="537"/>
    </location>
</feature>
<dbReference type="STRING" id="48709.A0A1D2N562"/>
<keyword evidence="5" id="KW-0539">Nucleus</keyword>
<dbReference type="GO" id="GO:0000976">
    <property type="term" value="F:transcription cis-regulatory region binding"/>
    <property type="evidence" value="ECO:0007669"/>
    <property type="project" value="TreeGrafter"/>
</dbReference>
<feature type="domain" description="PAS" evidence="8">
    <location>
        <begin position="379"/>
        <end position="423"/>
    </location>
</feature>
<feature type="compositionally biased region" description="Basic and acidic residues" evidence="7">
    <location>
        <begin position="55"/>
        <end position="76"/>
    </location>
</feature>
<dbReference type="GO" id="GO:0001222">
    <property type="term" value="F:transcription corepressor binding"/>
    <property type="evidence" value="ECO:0007669"/>
    <property type="project" value="TreeGrafter"/>
</dbReference>
<feature type="region of interest" description="Disordered" evidence="7">
    <location>
        <begin position="1"/>
        <end position="125"/>
    </location>
</feature>
<dbReference type="FunFam" id="3.30.450.20:FF:000066">
    <property type="entry name" value="Period circadian protein"/>
    <property type="match status" value="1"/>
</dbReference>
<feature type="region of interest" description="Disordered" evidence="7">
    <location>
        <begin position="580"/>
        <end position="691"/>
    </location>
</feature>
<organism evidence="9 10">
    <name type="scientific">Orchesella cincta</name>
    <name type="common">Springtail</name>
    <name type="synonym">Podura cincta</name>
    <dbReference type="NCBI Taxonomy" id="48709"/>
    <lineage>
        <taxon>Eukaryota</taxon>
        <taxon>Metazoa</taxon>
        <taxon>Ecdysozoa</taxon>
        <taxon>Arthropoda</taxon>
        <taxon>Hexapoda</taxon>
        <taxon>Collembola</taxon>
        <taxon>Entomobryomorpha</taxon>
        <taxon>Entomobryoidea</taxon>
        <taxon>Orchesellidae</taxon>
        <taxon>Orchesellinae</taxon>
        <taxon>Orchesella</taxon>
    </lineage>
</organism>
<feature type="domain" description="PAS" evidence="8">
    <location>
        <begin position="192"/>
        <end position="228"/>
    </location>
</feature>
<evidence type="ECO:0000256" key="5">
    <source>
        <dbReference type="ARBA" id="ARBA00023242"/>
    </source>
</evidence>
<comment type="caution">
    <text evidence="9">The sequence shown here is derived from an EMBL/GenBank/DDBJ whole genome shotgun (WGS) entry which is preliminary data.</text>
</comment>
<keyword evidence="4" id="KW-0090">Biological rhythms</keyword>
<reference evidence="9 10" key="1">
    <citation type="journal article" date="2016" name="Genome Biol. Evol.">
        <title>Gene Family Evolution Reflects Adaptation to Soil Environmental Stressors in the Genome of the Collembolan Orchesella cincta.</title>
        <authorList>
            <person name="Faddeeva-Vakhrusheva A."/>
            <person name="Derks M.F."/>
            <person name="Anvar S.Y."/>
            <person name="Agamennone V."/>
            <person name="Suring W."/>
            <person name="Smit S."/>
            <person name="van Straalen N.M."/>
            <person name="Roelofs D."/>
        </authorList>
    </citation>
    <scope>NUCLEOTIDE SEQUENCE [LARGE SCALE GENOMIC DNA]</scope>
    <source>
        <tissue evidence="9">Mixed pool</tissue>
    </source>
</reference>
<keyword evidence="3" id="KW-0677">Repeat</keyword>
<evidence type="ECO:0000313" key="10">
    <source>
        <dbReference type="Proteomes" id="UP000094527"/>
    </source>
</evidence>
<name>A0A1D2N562_ORCCI</name>
<dbReference type="InterPro" id="IPR000014">
    <property type="entry name" value="PAS"/>
</dbReference>
<dbReference type="InterPro" id="IPR035965">
    <property type="entry name" value="PAS-like_dom_sf"/>
</dbReference>
<keyword evidence="2" id="KW-0597">Phosphoprotein</keyword>
<dbReference type="GO" id="GO:0005737">
    <property type="term" value="C:cytoplasm"/>
    <property type="evidence" value="ECO:0007669"/>
    <property type="project" value="TreeGrafter"/>
</dbReference>
<dbReference type="Proteomes" id="UP000094527">
    <property type="component" value="Unassembled WGS sequence"/>
</dbReference>
<evidence type="ECO:0000256" key="2">
    <source>
        <dbReference type="ARBA" id="ARBA00022553"/>
    </source>
</evidence>
<protein>
    <recommendedName>
        <fullName evidence="6">Period circadian protein</fullName>
    </recommendedName>
</protein>
<comment type="subcellular location">
    <subcellularLocation>
        <location evidence="1">Nucleus</location>
    </subcellularLocation>
</comment>
<gene>
    <name evidence="9" type="ORF">Ocin01_06240</name>
</gene>
<evidence type="ECO:0000256" key="3">
    <source>
        <dbReference type="ARBA" id="ARBA00022737"/>
    </source>
</evidence>
<dbReference type="Pfam" id="PF14598">
    <property type="entry name" value="PAS_11"/>
    <property type="match status" value="1"/>
</dbReference>
<dbReference type="GO" id="GO:0005634">
    <property type="term" value="C:nucleus"/>
    <property type="evidence" value="ECO:0007669"/>
    <property type="project" value="UniProtKB-SubCell"/>
</dbReference>
<dbReference type="GO" id="GO:0032922">
    <property type="term" value="P:circadian regulation of gene expression"/>
    <property type="evidence" value="ECO:0007669"/>
    <property type="project" value="TreeGrafter"/>
</dbReference>
<evidence type="ECO:0000256" key="1">
    <source>
        <dbReference type="ARBA" id="ARBA00004123"/>
    </source>
</evidence>
<accession>A0A1D2N562</accession>
<dbReference type="PANTHER" id="PTHR11269">
    <property type="entry name" value="PERIOD CIRCADIAN PROTEIN"/>
    <property type="match status" value="1"/>
</dbReference>
<feature type="compositionally biased region" description="Basic and acidic residues" evidence="7">
    <location>
        <begin position="674"/>
        <end position="691"/>
    </location>
</feature>
<dbReference type="EMBL" id="LJIJ01000207">
    <property type="protein sequence ID" value="ODN00419.1"/>
    <property type="molecule type" value="Genomic_DNA"/>
</dbReference>
<evidence type="ECO:0000259" key="8">
    <source>
        <dbReference type="PROSITE" id="PS50112"/>
    </source>
</evidence>
<dbReference type="InterPro" id="IPR048814">
    <property type="entry name" value="Per1-3_PAS-A"/>
</dbReference>
<dbReference type="OrthoDB" id="7788983at2759"/>
<dbReference type="SUPFAM" id="SSF55785">
    <property type="entry name" value="PYP-like sensor domain (PAS domain)"/>
    <property type="match status" value="2"/>
</dbReference>
<dbReference type="PROSITE" id="PS50112">
    <property type="entry name" value="PAS"/>
    <property type="match status" value="2"/>
</dbReference>
<feature type="non-terminal residue" evidence="9">
    <location>
        <position position="1"/>
    </location>
</feature>